<reference evidence="1 2" key="1">
    <citation type="submission" date="2020-08" db="EMBL/GenBank/DDBJ databases">
        <title>Genomic Encyclopedia of Type Strains, Phase IV (KMG-IV): sequencing the most valuable type-strain genomes for metagenomic binning, comparative biology and taxonomic classification.</title>
        <authorList>
            <person name="Goeker M."/>
        </authorList>
    </citation>
    <scope>NUCLEOTIDE SEQUENCE [LARGE SCALE GENOMIC DNA]</scope>
    <source>
        <strain evidence="1 2">DSM 21458</strain>
    </source>
</reference>
<comment type="caution">
    <text evidence="1">The sequence shown here is derived from an EMBL/GenBank/DDBJ whole genome shotgun (WGS) entry which is preliminary data.</text>
</comment>
<dbReference type="EMBL" id="JACHHG010000009">
    <property type="protein sequence ID" value="MBB6099075.1"/>
    <property type="molecule type" value="Genomic_DNA"/>
</dbReference>
<evidence type="ECO:0000313" key="1">
    <source>
        <dbReference type="EMBL" id="MBB6099075.1"/>
    </source>
</evidence>
<evidence type="ECO:0000313" key="2">
    <source>
        <dbReference type="Proteomes" id="UP000569951"/>
    </source>
</evidence>
<dbReference type="RefSeq" id="WP_183987830.1">
    <property type="nucleotide sequence ID" value="NZ_JACHHG010000009.1"/>
</dbReference>
<keyword evidence="2" id="KW-1185">Reference proteome</keyword>
<gene>
    <name evidence="1" type="ORF">HNR42_002511</name>
</gene>
<proteinExistence type="predicted"/>
<evidence type="ECO:0008006" key="3">
    <source>
        <dbReference type="Google" id="ProtNLM"/>
    </source>
</evidence>
<accession>A0A841I5C3</accession>
<sequence length="160" mass="17946">MRTVLLALVAGALLTAGTLPDGRLDREDLTGVWQNRPSLGAGWGDVYVFYPNGRVEFRISQFDCESRNRGKSGRWRLEGQKVHIYFQTRLYLDGGALEPALGSCSTALSLEGAVERERPLRYPRHVVLEAKVLKDASPYPVIKLNNLRFWKLSPDPSGYP</sequence>
<name>A0A841I5C3_9DEIO</name>
<dbReference type="Proteomes" id="UP000569951">
    <property type="component" value="Unassembled WGS sequence"/>
</dbReference>
<protein>
    <recommendedName>
        <fullName evidence="3">Lipocalin-like domain-containing protein</fullName>
    </recommendedName>
</protein>
<dbReference type="AlphaFoldDB" id="A0A841I5C3"/>
<organism evidence="1 2">
    <name type="scientific">Deinobacterium chartae</name>
    <dbReference type="NCBI Taxonomy" id="521158"/>
    <lineage>
        <taxon>Bacteria</taxon>
        <taxon>Thermotogati</taxon>
        <taxon>Deinococcota</taxon>
        <taxon>Deinococci</taxon>
        <taxon>Deinococcales</taxon>
        <taxon>Deinococcaceae</taxon>
        <taxon>Deinobacterium</taxon>
    </lineage>
</organism>